<dbReference type="InterPro" id="IPR007240">
    <property type="entry name" value="Atg17"/>
</dbReference>
<comment type="similarity">
    <text evidence="1 6">Belongs to the ATG17 family.</text>
</comment>
<organism evidence="8 9">
    <name type="scientific">Candida verbasci</name>
    <dbReference type="NCBI Taxonomy" id="1227364"/>
    <lineage>
        <taxon>Eukaryota</taxon>
        <taxon>Fungi</taxon>
        <taxon>Dikarya</taxon>
        <taxon>Ascomycota</taxon>
        <taxon>Saccharomycotina</taxon>
        <taxon>Pichiomycetes</taxon>
        <taxon>Debaryomycetaceae</taxon>
        <taxon>Candida/Lodderomyces clade</taxon>
        <taxon>Candida</taxon>
    </lineage>
</organism>
<dbReference type="GO" id="GO:0030295">
    <property type="term" value="F:protein kinase activator activity"/>
    <property type="evidence" value="ECO:0007669"/>
    <property type="project" value="TreeGrafter"/>
</dbReference>
<dbReference type="GO" id="GO:0060090">
    <property type="term" value="F:molecular adaptor activity"/>
    <property type="evidence" value="ECO:0007669"/>
    <property type="project" value="TreeGrafter"/>
</dbReference>
<protein>
    <recommendedName>
        <fullName evidence="2 6">Autophagy-related protein 17</fullName>
    </recommendedName>
</protein>
<dbReference type="Pfam" id="PF04108">
    <property type="entry name" value="ATG17_like"/>
    <property type="match status" value="1"/>
</dbReference>
<dbReference type="OrthoDB" id="1937984at2759"/>
<dbReference type="GO" id="GO:0034727">
    <property type="term" value="P:piecemeal microautophagy of the nucleus"/>
    <property type="evidence" value="ECO:0007669"/>
    <property type="project" value="TreeGrafter"/>
</dbReference>
<evidence type="ECO:0000313" key="8">
    <source>
        <dbReference type="EMBL" id="CAI5758910.1"/>
    </source>
</evidence>
<dbReference type="Proteomes" id="UP001152885">
    <property type="component" value="Unassembled WGS sequence"/>
</dbReference>
<comment type="caution">
    <text evidence="8">The sequence shown here is derived from an EMBL/GenBank/DDBJ whole genome shotgun (WGS) entry which is preliminary data.</text>
</comment>
<accession>A0A9W4XE20</accession>
<dbReference type="PANTHER" id="PTHR28005">
    <property type="entry name" value="AUTOPHAGY-RELATED PROTEIN 17"/>
    <property type="match status" value="1"/>
</dbReference>
<keyword evidence="5" id="KW-0472">Membrane</keyword>
<evidence type="ECO:0000259" key="7">
    <source>
        <dbReference type="Pfam" id="PF04108"/>
    </source>
</evidence>
<dbReference type="GO" id="GO:1990316">
    <property type="term" value="C:Atg1/ULK1 kinase complex"/>
    <property type="evidence" value="ECO:0007669"/>
    <property type="project" value="TreeGrafter"/>
</dbReference>
<proteinExistence type="inferred from homology"/>
<keyword evidence="4 6" id="KW-0072">Autophagy</keyword>
<dbReference type="AlphaFoldDB" id="A0A9W4XE20"/>
<comment type="subcellular location">
    <subcellularLocation>
        <location evidence="6">Cytoplasm</location>
    </subcellularLocation>
    <subcellularLocation>
        <location evidence="6">Preautophagosomal structure membrane</location>
        <topology evidence="6">Peripheral membrane protein</topology>
    </subcellularLocation>
</comment>
<reference evidence="8" key="1">
    <citation type="submission" date="2022-12" db="EMBL/GenBank/DDBJ databases">
        <authorList>
            <person name="Brejova B."/>
        </authorList>
    </citation>
    <scope>NUCLEOTIDE SEQUENCE</scope>
</reference>
<comment type="function">
    <text evidence="6">Autophagy-specific protein that functions in response to autophagy-inducing signals as a scaffold to recruit other ATG proteins to organize preautophagosomal structure (PAS) formation. Modulates the timing and magnitude of the autophagy response, such as the size of the sequestering vesicles. Plays particularly a role in pexophagy and nucleophagy.</text>
</comment>
<evidence type="ECO:0000256" key="5">
    <source>
        <dbReference type="ARBA" id="ARBA00023136"/>
    </source>
</evidence>
<evidence type="ECO:0000256" key="1">
    <source>
        <dbReference type="ARBA" id="ARBA00006259"/>
    </source>
</evidence>
<feature type="domain" description="Autophagy protein ATG17-like" evidence="7">
    <location>
        <begin position="23"/>
        <end position="408"/>
    </location>
</feature>
<dbReference type="GO" id="GO:0000422">
    <property type="term" value="P:autophagy of mitochondrion"/>
    <property type="evidence" value="ECO:0007669"/>
    <property type="project" value="TreeGrafter"/>
</dbReference>
<dbReference type="GO" id="GO:0034045">
    <property type="term" value="C:phagophore assembly site membrane"/>
    <property type="evidence" value="ECO:0007669"/>
    <property type="project" value="UniProtKB-SubCell"/>
</dbReference>
<dbReference type="InterPro" id="IPR045326">
    <property type="entry name" value="ATG17-like_dom"/>
</dbReference>
<dbReference type="EMBL" id="CANTUO010000003">
    <property type="protein sequence ID" value="CAI5758910.1"/>
    <property type="molecule type" value="Genomic_DNA"/>
</dbReference>
<evidence type="ECO:0000256" key="6">
    <source>
        <dbReference type="RuleBase" id="RU368080"/>
    </source>
</evidence>
<sequence>MSNELQHISKEVVSQWCKDAQLTLNEAKLLCSNAQSSLHEQYQELTIYLPDKFEAIEYLIRSYTNQLEKIKSQVDVLNKSIYEKVEIGIISKFQTILDPSLKNLNDVLSQSKEIDVPNFILEEPSEMQHNLSDFVSISSINLLIENIGIYKNNSTKLKDLLKTSFKDRALVSFDNFQKVHVHILEEYAQLAPIINEAKSKVTKLLEENQSVETELVQFLQMLTNHYQQCEKALDLMSSNEEDLNLEVLANDVQELPQVIKDLKSTIQENQNSFTSFQSSYTSIDLLKSEIMEELTNFRNFKTKNLPFFITLFDSVLQYLQKSSLEETEQSQSPIDGYSQLLNRLTFHYTQFINIYKTKYLKELHHQQYSYPRKFLKRITDFLDGEIYRIQLEEINHRKSWILKYGEFLPKEFKLPGESELPSVVQVVTEGLEYIQYEDGVEKEFNQGEEKFLLDLIKKEKG</sequence>
<evidence type="ECO:0000256" key="3">
    <source>
        <dbReference type="ARBA" id="ARBA00022490"/>
    </source>
</evidence>
<dbReference type="PANTHER" id="PTHR28005:SF1">
    <property type="entry name" value="AUTOPHAGY-RELATED PROTEIN 17"/>
    <property type="match status" value="1"/>
</dbReference>
<evidence type="ECO:0000256" key="4">
    <source>
        <dbReference type="ARBA" id="ARBA00023006"/>
    </source>
</evidence>
<name>A0A9W4XE20_9ASCO</name>
<keyword evidence="3 6" id="KW-0963">Cytoplasm</keyword>
<evidence type="ECO:0000313" key="9">
    <source>
        <dbReference type="Proteomes" id="UP001152885"/>
    </source>
</evidence>
<dbReference type="GO" id="GO:0000045">
    <property type="term" value="P:autophagosome assembly"/>
    <property type="evidence" value="ECO:0007669"/>
    <property type="project" value="TreeGrafter"/>
</dbReference>
<gene>
    <name evidence="8" type="ORF">CANVERA_P3420</name>
</gene>
<keyword evidence="9" id="KW-1185">Reference proteome</keyword>
<evidence type="ECO:0000256" key="2">
    <source>
        <dbReference type="ARBA" id="ARBA00013806"/>
    </source>
</evidence>